<keyword evidence="3" id="KW-1185">Reference proteome</keyword>
<dbReference type="RefSeq" id="XP_041194155.1">
    <property type="nucleotide sequence ID" value="XM_041339973.1"/>
</dbReference>
<reference evidence="2" key="1">
    <citation type="journal article" date="2020" name="New Phytol.">
        <title>Comparative genomics reveals dynamic genome evolution in host specialist ectomycorrhizal fungi.</title>
        <authorList>
            <person name="Lofgren L.A."/>
            <person name="Nguyen N.H."/>
            <person name="Vilgalys R."/>
            <person name="Ruytinx J."/>
            <person name="Liao H.L."/>
            <person name="Branco S."/>
            <person name="Kuo A."/>
            <person name="LaButti K."/>
            <person name="Lipzen A."/>
            <person name="Andreopoulos W."/>
            <person name="Pangilinan J."/>
            <person name="Riley R."/>
            <person name="Hundley H."/>
            <person name="Na H."/>
            <person name="Barry K."/>
            <person name="Grigoriev I.V."/>
            <person name="Stajich J.E."/>
            <person name="Kennedy P.G."/>
        </authorList>
    </citation>
    <scope>NUCLEOTIDE SEQUENCE</scope>
    <source>
        <strain evidence="2">MN1</strain>
    </source>
</reference>
<gene>
    <name evidence="2" type="ORF">BJ212DRAFT_1479921</name>
</gene>
<proteinExistence type="predicted"/>
<dbReference type="GeneID" id="64633989"/>
<feature type="region of interest" description="Disordered" evidence="1">
    <location>
        <begin position="207"/>
        <end position="232"/>
    </location>
</feature>
<accession>A0A9P7JEN2</accession>
<evidence type="ECO:0000313" key="3">
    <source>
        <dbReference type="Proteomes" id="UP000807769"/>
    </source>
</evidence>
<feature type="compositionally biased region" description="Acidic residues" evidence="1">
    <location>
        <begin position="221"/>
        <end position="231"/>
    </location>
</feature>
<feature type="region of interest" description="Disordered" evidence="1">
    <location>
        <begin position="94"/>
        <end position="118"/>
    </location>
</feature>
<dbReference type="Proteomes" id="UP000807769">
    <property type="component" value="Unassembled WGS sequence"/>
</dbReference>
<evidence type="ECO:0000313" key="2">
    <source>
        <dbReference type="EMBL" id="KAG1818095.1"/>
    </source>
</evidence>
<organism evidence="2 3">
    <name type="scientific">Suillus subaureus</name>
    <dbReference type="NCBI Taxonomy" id="48587"/>
    <lineage>
        <taxon>Eukaryota</taxon>
        <taxon>Fungi</taxon>
        <taxon>Dikarya</taxon>
        <taxon>Basidiomycota</taxon>
        <taxon>Agaricomycotina</taxon>
        <taxon>Agaricomycetes</taxon>
        <taxon>Agaricomycetidae</taxon>
        <taxon>Boletales</taxon>
        <taxon>Suillineae</taxon>
        <taxon>Suillaceae</taxon>
        <taxon>Suillus</taxon>
    </lineage>
</organism>
<dbReference type="OrthoDB" id="3187908at2759"/>
<dbReference type="AlphaFoldDB" id="A0A9P7JEN2"/>
<protein>
    <submittedName>
        <fullName evidence="2">Uncharacterized protein</fullName>
    </submittedName>
</protein>
<comment type="caution">
    <text evidence="2">The sequence shown here is derived from an EMBL/GenBank/DDBJ whole genome shotgun (WGS) entry which is preliminary data.</text>
</comment>
<dbReference type="EMBL" id="JABBWG010000012">
    <property type="protein sequence ID" value="KAG1818095.1"/>
    <property type="molecule type" value="Genomic_DNA"/>
</dbReference>
<sequence>MAPPLSPRCTHVKNATQHPGLVLLEAQIKEDKQHAKDAQDTQEADLQCGIDHIASIEAVMELEQGIQVTEKVKPVKPHARPVKKKTDRVGAASELTSGSLPVPPALAQSQGGMKGQDAGDKIKKVHEAIGATILGSDHSKKFGLTGKVNNWCTHVEPETKSKVSPVVRPETEPSGGSVLSVTTLKTSQTVATMVSLAKDPPLSLIDLSDNSISDNGKDGGNEEDGDGDNEDFEKHLSTNVKGKVGMKSIIQITESSDDRLSNIPISTPFNLLPFSQQADIVRFALEQAWQPCAVLSMKRIIEEAGLIGSSKVLRSHAQGGWITRAWPQLVCCAPFPSMCP</sequence>
<evidence type="ECO:0000256" key="1">
    <source>
        <dbReference type="SAM" id="MobiDB-lite"/>
    </source>
</evidence>
<name>A0A9P7JEN2_9AGAM</name>